<accession>A0ABV6MQG5</accession>
<name>A0ABV6MQG5_9PSEU</name>
<sequence>MSRTRTHSWADPAELAALARTMSGLDFLRHLMVAGEEARIPMASTLPFRITEVEQGRVVFVGEIGEHVFNPIGTVHGGFAATLMDGTAGSAIHTLLPAGVGYVSMDLSLHYLRPITLDTAGPIHAIGTAISRGRRTGLATVELRDGDDRLLVHGTSSCMLFDLEG</sequence>
<evidence type="ECO:0000256" key="1">
    <source>
        <dbReference type="ARBA" id="ARBA00008324"/>
    </source>
</evidence>
<dbReference type="RefSeq" id="WP_273940900.1">
    <property type="nucleotide sequence ID" value="NZ_CP097263.1"/>
</dbReference>
<evidence type="ECO:0000259" key="3">
    <source>
        <dbReference type="Pfam" id="PF03061"/>
    </source>
</evidence>
<comment type="caution">
    <text evidence="4">The sequence shown here is derived from an EMBL/GenBank/DDBJ whole genome shotgun (WGS) entry which is preliminary data.</text>
</comment>
<evidence type="ECO:0000256" key="2">
    <source>
        <dbReference type="ARBA" id="ARBA00022801"/>
    </source>
</evidence>
<keyword evidence="2 4" id="KW-0378">Hydrolase</keyword>
<gene>
    <name evidence="4" type="ORF">ACFFH7_13370</name>
</gene>
<dbReference type="Proteomes" id="UP001589810">
    <property type="component" value="Unassembled WGS sequence"/>
</dbReference>
<dbReference type="InterPro" id="IPR006683">
    <property type="entry name" value="Thioestr_dom"/>
</dbReference>
<proteinExistence type="inferred from homology"/>
<dbReference type="PANTHER" id="PTHR21660">
    <property type="entry name" value="THIOESTERASE SUPERFAMILY MEMBER-RELATED"/>
    <property type="match status" value="1"/>
</dbReference>
<reference evidence="4 5" key="1">
    <citation type="submission" date="2024-09" db="EMBL/GenBank/DDBJ databases">
        <authorList>
            <person name="Sun Q."/>
            <person name="Mori K."/>
        </authorList>
    </citation>
    <scope>NUCLEOTIDE SEQUENCE [LARGE SCALE GENOMIC DNA]</scope>
    <source>
        <strain evidence="4 5">TBRC 1432</strain>
    </source>
</reference>
<dbReference type="Gene3D" id="3.10.129.10">
    <property type="entry name" value="Hotdog Thioesterase"/>
    <property type="match status" value="1"/>
</dbReference>
<dbReference type="SUPFAM" id="SSF54637">
    <property type="entry name" value="Thioesterase/thiol ester dehydrase-isomerase"/>
    <property type="match status" value="1"/>
</dbReference>
<feature type="domain" description="Thioesterase" evidence="3">
    <location>
        <begin position="73"/>
        <end position="151"/>
    </location>
</feature>
<dbReference type="GO" id="GO:0016787">
    <property type="term" value="F:hydrolase activity"/>
    <property type="evidence" value="ECO:0007669"/>
    <property type="project" value="UniProtKB-KW"/>
</dbReference>
<dbReference type="InterPro" id="IPR039298">
    <property type="entry name" value="ACOT13"/>
</dbReference>
<dbReference type="CDD" id="cd03443">
    <property type="entry name" value="PaaI_thioesterase"/>
    <property type="match status" value="1"/>
</dbReference>
<evidence type="ECO:0000313" key="4">
    <source>
        <dbReference type="EMBL" id="MFC0542482.1"/>
    </source>
</evidence>
<protein>
    <submittedName>
        <fullName evidence="4">PaaI family thioesterase</fullName>
        <ecNumber evidence="4">3.1.2.-</ecNumber>
    </submittedName>
</protein>
<organism evidence="4 5">
    <name type="scientific">Kutzneria chonburiensis</name>
    <dbReference type="NCBI Taxonomy" id="1483604"/>
    <lineage>
        <taxon>Bacteria</taxon>
        <taxon>Bacillati</taxon>
        <taxon>Actinomycetota</taxon>
        <taxon>Actinomycetes</taxon>
        <taxon>Pseudonocardiales</taxon>
        <taxon>Pseudonocardiaceae</taxon>
        <taxon>Kutzneria</taxon>
    </lineage>
</organism>
<keyword evidence="5" id="KW-1185">Reference proteome</keyword>
<dbReference type="EMBL" id="JBHLUD010000004">
    <property type="protein sequence ID" value="MFC0542482.1"/>
    <property type="molecule type" value="Genomic_DNA"/>
</dbReference>
<dbReference type="InterPro" id="IPR003736">
    <property type="entry name" value="PAAI_dom"/>
</dbReference>
<dbReference type="NCBIfam" id="TIGR00369">
    <property type="entry name" value="unchar_dom_1"/>
    <property type="match status" value="1"/>
</dbReference>
<dbReference type="Pfam" id="PF03061">
    <property type="entry name" value="4HBT"/>
    <property type="match status" value="1"/>
</dbReference>
<dbReference type="PANTHER" id="PTHR21660:SF1">
    <property type="entry name" value="ACYL-COENZYME A THIOESTERASE 13"/>
    <property type="match status" value="1"/>
</dbReference>
<dbReference type="InterPro" id="IPR029069">
    <property type="entry name" value="HotDog_dom_sf"/>
</dbReference>
<comment type="similarity">
    <text evidence="1">Belongs to the thioesterase PaaI family.</text>
</comment>
<dbReference type="EC" id="3.1.2.-" evidence="4"/>
<evidence type="ECO:0000313" key="5">
    <source>
        <dbReference type="Proteomes" id="UP001589810"/>
    </source>
</evidence>